<dbReference type="Pfam" id="PF16810">
    <property type="entry name" value="RXLR"/>
    <property type="match status" value="1"/>
</dbReference>
<evidence type="ECO:0000256" key="5">
    <source>
        <dbReference type="RuleBase" id="RU367124"/>
    </source>
</evidence>
<evidence type="ECO:0000256" key="3">
    <source>
        <dbReference type="ARBA" id="ARBA00022525"/>
    </source>
</evidence>
<feature type="signal peptide" evidence="5">
    <location>
        <begin position="1"/>
        <end position="23"/>
    </location>
</feature>
<reference evidence="6" key="1">
    <citation type="submission" date="2021-02" db="EMBL/GenBank/DDBJ databases">
        <authorList>
            <person name="Palmer J.M."/>
        </authorList>
    </citation>
    <scope>NUCLEOTIDE SEQUENCE</scope>
    <source>
        <strain evidence="6">SCRP23</strain>
    </source>
</reference>
<dbReference type="EMBL" id="JAGDFL010000513">
    <property type="protein sequence ID" value="KAG7386421.1"/>
    <property type="molecule type" value="Genomic_DNA"/>
</dbReference>
<evidence type="ECO:0000256" key="2">
    <source>
        <dbReference type="ARBA" id="ARBA00010400"/>
    </source>
</evidence>
<name>A0A8T1VZ19_9STRA</name>
<feature type="chain" id="PRO_5035967486" description="RxLR effector protein" evidence="5">
    <location>
        <begin position="24"/>
        <end position="171"/>
    </location>
</feature>
<comment type="caution">
    <text evidence="6">The sequence shown here is derived from an EMBL/GenBank/DDBJ whole genome shotgun (WGS) entry which is preliminary data.</text>
</comment>
<comment type="subcellular location">
    <subcellularLocation>
        <location evidence="1 5">Secreted</location>
    </subcellularLocation>
</comment>
<dbReference type="GO" id="GO:0005576">
    <property type="term" value="C:extracellular region"/>
    <property type="evidence" value="ECO:0007669"/>
    <property type="project" value="UniProtKB-SubCell"/>
</dbReference>
<protein>
    <recommendedName>
        <fullName evidence="5">RxLR effector protein</fullName>
    </recommendedName>
</protein>
<dbReference type="AlphaFoldDB" id="A0A8T1VZ19"/>
<dbReference type="InterPro" id="IPR031825">
    <property type="entry name" value="RXLR"/>
</dbReference>
<proteinExistence type="inferred from homology"/>
<evidence type="ECO:0000313" key="7">
    <source>
        <dbReference type="Proteomes" id="UP000693981"/>
    </source>
</evidence>
<comment type="domain">
    <text evidence="5">The RxLR-dEER motif acts to carry the protein into the host cell cytoplasm through binding to cell surface phosphatidylinositol-3-phosphate.</text>
</comment>
<sequence>MRVSFFVVAAATVLLAVPDAASAVSDADHAALSKLTTVNSVNNAHGNGNRFLRSTKTIEDVDDELEDDYEEDSEEEERSIHDLIRKIPYPTLDDVAGDLVNVKGALKYLISDNDELFKVIAANKWTPETMKEKLGIAAKKARMTKKQLEFDGDYRLYRHYKEFWNARKAQA</sequence>
<keyword evidence="3 5" id="KW-0964">Secreted</keyword>
<evidence type="ECO:0000313" key="6">
    <source>
        <dbReference type="EMBL" id="KAG7386421.1"/>
    </source>
</evidence>
<evidence type="ECO:0000256" key="1">
    <source>
        <dbReference type="ARBA" id="ARBA00004613"/>
    </source>
</evidence>
<comment type="function">
    <text evidence="5">Effector that suppresses plant defense responses during pathogen infection.</text>
</comment>
<accession>A0A8T1VZ19</accession>
<keyword evidence="4 5" id="KW-0732">Signal</keyword>
<keyword evidence="7" id="KW-1185">Reference proteome</keyword>
<dbReference type="Proteomes" id="UP000693981">
    <property type="component" value="Unassembled WGS sequence"/>
</dbReference>
<evidence type="ECO:0000256" key="4">
    <source>
        <dbReference type="ARBA" id="ARBA00022729"/>
    </source>
</evidence>
<organism evidence="6 7">
    <name type="scientific">Phytophthora boehmeriae</name>
    <dbReference type="NCBI Taxonomy" id="109152"/>
    <lineage>
        <taxon>Eukaryota</taxon>
        <taxon>Sar</taxon>
        <taxon>Stramenopiles</taxon>
        <taxon>Oomycota</taxon>
        <taxon>Peronosporomycetes</taxon>
        <taxon>Peronosporales</taxon>
        <taxon>Peronosporaceae</taxon>
        <taxon>Phytophthora</taxon>
    </lineage>
</organism>
<gene>
    <name evidence="6" type="ORF">PHYBOEH_008691</name>
</gene>
<comment type="similarity">
    <text evidence="2 5">Belongs to the RxLR effector family.</text>
</comment>